<protein>
    <submittedName>
        <fullName evidence="1">Uncharacterized protein</fullName>
    </submittedName>
</protein>
<reference evidence="1 2" key="1">
    <citation type="journal article" date="2020" name="ISME J.">
        <title>Uncovering the hidden diversity of litter-decomposition mechanisms in mushroom-forming fungi.</title>
        <authorList>
            <person name="Floudas D."/>
            <person name="Bentzer J."/>
            <person name="Ahren D."/>
            <person name="Johansson T."/>
            <person name="Persson P."/>
            <person name="Tunlid A."/>
        </authorList>
    </citation>
    <scope>NUCLEOTIDE SEQUENCE [LARGE SCALE GENOMIC DNA]</scope>
    <source>
        <strain evidence="1 2">CBS 146.42</strain>
    </source>
</reference>
<sequence length="72" mass="8269">MARHWHNADNPSCVRMQIKDPVVCGLVFLDSAGLLDRNILRNIGSPDLARLEEDRSWTFRERGPNKQPDARL</sequence>
<gene>
    <name evidence="1" type="ORF">D9756_008598</name>
</gene>
<dbReference type="EMBL" id="JAACJO010000014">
    <property type="protein sequence ID" value="KAF5350588.1"/>
    <property type="molecule type" value="Genomic_DNA"/>
</dbReference>
<name>A0A8H5D0P0_9AGAR</name>
<keyword evidence="2" id="KW-1185">Reference proteome</keyword>
<accession>A0A8H5D0P0</accession>
<evidence type="ECO:0000313" key="2">
    <source>
        <dbReference type="Proteomes" id="UP000559027"/>
    </source>
</evidence>
<dbReference type="AlphaFoldDB" id="A0A8H5D0P0"/>
<proteinExistence type="predicted"/>
<organism evidence="1 2">
    <name type="scientific">Leucocoprinus leucothites</name>
    <dbReference type="NCBI Taxonomy" id="201217"/>
    <lineage>
        <taxon>Eukaryota</taxon>
        <taxon>Fungi</taxon>
        <taxon>Dikarya</taxon>
        <taxon>Basidiomycota</taxon>
        <taxon>Agaricomycotina</taxon>
        <taxon>Agaricomycetes</taxon>
        <taxon>Agaricomycetidae</taxon>
        <taxon>Agaricales</taxon>
        <taxon>Agaricineae</taxon>
        <taxon>Agaricaceae</taxon>
        <taxon>Leucocoprinus</taxon>
    </lineage>
</organism>
<dbReference type="Proteomes" id="UP000559027">
    <property type="component" value="Unassembled WGS sequence"/>
</dbReference>
<comment type="caution">
    <text evidence="1">The sequence shown here is derived from an EMBL/GenBank/DDBJ whole genome shotgun (WGS) entry which is preliminary data.</text>
</comment>
<evidence type="ECO:0000313" key="1">
    <source>
        <dbReference type="EMBL" id="KAF5350588.1"/>
    </source>
</evidence>